<organism evidence="2 3">
    <name type="scientific">Clostridium chromiireducens</name>
    <dbReference type="NCBI Taxonomy" id="225345"/>
    <lineage>
        <taxon>Bacteria</taxon>
        <taxon>Bacillati</taxon>
        <taxon>Bacillota</taxon>
        <taxon>Clostridia</taxon>
        <taxon>Eubacteriales</taxon>
        <taxon>Clostridiaceae</taxon>
        <taxon>Clostridium</taxon>
    </lineage>
</organism>
<feature type="domain" description="Ribose-5-phosphate isomerase C-terminal" evidence="1">
    <location>
        <begin position="19"/>
        <end position="41"/>
    </location>
</feature>
<dbReference type="InterPro" id="IPR022133">
    <property type="entry name" value="Ribose_5_isomerase_C"/>
</dbReference>
<reference evidence="2 3" key="1">
    <citation type="submission" date="2018-08" db="EMBL/GenBank/DDBJ databases">
        <title>Genome of Clostridium chromiireducens C1, DSM12136.</title>
        <authorList>
            <person name="Xing M."/>
            <person name="Wei Y."/>
            <person name="Ang E.L."/>
            <person name="Zhao H."/>
            <person name="Zhang Y."/>
        </authorList>
    </citation>
    <scope>NUCLEOTIDE SEQUENCE [LARGE SCALE GENOMIC DNA]</scope>
    <source>
        <strain evidence="2 3">C1</strain>
    </source>
</reference>
<dbReference type="EMBL" id="QXDJ01000007">
    <property type="protein sequence ID" value="RII32604.1"/>
    <property type="molecule type" value="Genomic_DNA"/>
</dbReference>
<evidence type="ECO:0000259" key="1">
    <source>
        <dbReference type="Pfam" id="PF12408"/>
    </source>
</evidence>
<proteinExistence type="predicted"/>
<name>A0A399IHY2_9CLOT</name>
<accession>A0A399IHY2</accession>
<evidence type="ECO:0000313" key="3">
    <source>
        <dbReference type="Proteomes" id="UP000265930"/>
    </source>
</evidence>
<dbReference type="Pfam" id="PF12408">
    <property type="entry name" value="DUF3666"/>
    <property type="match status" value="1"/>
</dbReference>
<dbReference type="OrthoDB" id="1778624at2"/>
<gene>
    <name evidence="2" type="ORF">D2A34_22620</name>
</gene>
<evidence type="ECO:0000313" key="2">
    <source>
        <dbReference type="EMBL" id="RII32604.1"/>
    </source>
</evidence>
<protein>
    <recommendedName>
        <fullName evidence="1">Ribose-5-phosphate isomerase C-terminal domain-containing protein</fullName>
    </recommendedName>
</protein>
<comment type="caution">
    <text evidence="2">The sequence shown here is derived from an EMBL/GenBank/DDBJ whole genome shotgun (WGS) entry which is preliminary data.</text>
</comment>
<sequence>MIIIKRNRSRFIRGIRKWKKFKGYFFNTCKCKEIEDYIRSITIIL</sequence>
<dbReference type="Proteomes" id="UP000265930">
    <property type="component" value="Unassembled WGS sequence"/>
</dbReference>
<dbReference type="AlphaFoldDB" id="A0A399IHY2"/>